<dbReference type="CDD" id="cd06127">
    <property type="entry name" value="DEDDh"/>
    <property type="match status" value="1"/>
</dbReference>
<evidence type="ECO:0000313" key="5">
    <source>
        <dbReference type="EMBL" id="POB02010.1"/>
    </source>
</evidence>
<evidence type="ECO:0000256" key="3">
    <source>
        <dbReference type="ARBA" id="ARBA00022839"/>
    </source>
</evidence>
<keyword evidence="3 5" id="KW-0269">Exonuclease</keyword>
<dbReference type="SMART" id="SM00479">
    <property type="entry name" value="EXOIII"/>
    <property type="match status" value="1"/>
</dbReference>
<dbReference type="PANTHER" id="PTHR30231">
    <property type="entry name" value="DNA POLYMERASE III SUBUNIT EPSILON"/>
    <property type="match status" value="1"/>
</dbReference>
<name>A0A2P4ESI8_9GAMM</name>
<organism evidence="5 6">
    <name type="scientific">Halopseudomonas oceani</name>
    <dbReference type="NCBI Taxonomy" id="1708783"/>
    <lineage>
        <taxon>Bacteria</taxon>
        <taxon>Pseudomonadati</taxon>
        <taxon>Pseudomonadota</taxon>
        <taxon>Gammaproteobacteria</taxon>
        <taxon>Pseudomonadales</taxon>
        <taxon>Pseudomonadaceae</taxon>
        <taxon>Halopseudomonas</taxon>
    </lineage>
</organism>
<dbReference type="PANTHER" id="PTHR30231:SF4">
    <property type="entry name" value="PROTEIN NEN2"/>
    <property type="match status" value="1"/>
</dbReference>
<evidence type="ECO:0000256" key="2">
    <source>
        <dbReference type="ARBA" id="ARBA00022801"/>
    </source>
</evidence>
<protein>
    <submittedName>
        <fullName evidence="5">3'-5' exonuclease</fullName>
    </submittedName>
</protein>
<feature type="domain" description="Exonuclease" evidence="4">
    <location>
        <begin position="1"/>
        <end position="166"/>
    </location>
</feature>
<keyword evidence="1" id="KW-0540">Nuclease</keyword>
<dbReference type="GO" id="GO:0006259">
    <property type="term" value="P:DNA metabolic process"/>
    <property type="evidence" value="ECO:0007669"/>
    <property type="project" value="UniProtKB-ARBA"/>
</dbReference>
<proteinExistence type="predicted"/>
<gene>
    <name evidence="5" type="ORF">C1949_14930</name>
</gene>
<dbReference type="OrthoDB" id="5497329at2"/>
<comment type="caution">
    <text evidence="5">The sequence shown here is derived from an EMBL/GenBank/DDBJ whole genome shotgun (WGS) entry which is preliminary data.</text>
</comment>
<dbReference type="GO" id="GO:0008408">
    <property type="term" value="F:3'-5' exonuclease activity"/>
    <property type="evidence" value="ECO:0007669"/>
    <property type="project" value="TreeGrafter"/>
</dbReference>
<dbReference type="GO" id="GO:0005829">
    <property type="term" value="C:cytosol"/>
    <property type="evidence" value="ECO:0007669"/>
    <property type="project" value="TreeGrafter"/>
</dbReference>
<keyword evidence="2" id="KW-0378">Hydrolase</keyword>
<evidence type="ECO:0000256" key="1">
    <source>
        <dbReference type="ARBA" id="ARBA00022722"/>
    </source>
</evidence>
<dbReference type="GO" id="GO:0003676">
    <property type="term" value="F:nucleic acid binding"/>
    <property type="evidence" value="ECO:0007669"/>
    <property type="project" value="InterPro"/>
</dbReference>
<dbReference type="AlphaFoldDB" id="A0A2P4ESI8"/>
<evidence type="ECO:0000259" key="4">
    <source>
        <dbReference type="SMART" id="SM00479"/>
    </source>
</evidence>
<dbReference type="InterPro" id="IPR013520">
    <property type="entry name" value="Ribonucl_H"/>
</dbReference>
<dbReference type="InterPro" id="IPR012337">
    <property type="entry name" value="RNaseH-like_sf"/>
</dbReference>
<evidence type="ECO:0000313" key="6">
    <source>
        <dbReference type="Proteomes" id="UP000243451"/>
    </source>
</evidence>
<sequence length="193" mass="21574">MDLETSGLNVNRDRILSVGAVVIEGGLIDLGTQYECTLYQENHRVTESVLIHGIAPSAVAEGVAPADALLDFMDFAGQCVFVAFHAAFDHRMLQRGLRDELGQRLRHRFLDVAELAPMLCPGASSRQSLDEWQSHFKVVNQQRHHAAADALATAELMLILLSLAHRENLTTLADLESRLRHWRRLRQARIGTM</sequence>
<dbReference type="EMBL" id="PPSK01000016">
    <property type="protein sequence ID" value="POB02010.1"/>
    <property type="molecule type" value="Genomic_DNA"/>
</dbReference>
<accession>A0A2P4ESI8</accession>
<dbReference type="SUPFAM" id="SSF53098">
    <property type="entry name" value="Ribonuclease H-like"/>
    <property type="match status" value="1"/>
</dbReference>
<dbReference type="Pfam" id="PF00929">
    <property type="entry name" value="RNase_T"/>
    <property type="match status" value="1"/>
</dbReference>
<reference evidence="5 6" key="1">
    <citation type="submission" date="2018-01" db="EMBL/GenBank/DDBJ databases">
        <title>Draft genome of the type strain Pseudomonas oceani DSM 100277 isolated from the deep water in Okinawa trough, northwestern Pacific Ocean.</title>
        <authorList>
            <person name="Gomila M."/>
            <person name="Mulet M."/>
            <person name="Garcia-Valdes E."/>
            <person name="Lalucat J."/>
        </authorList>
    </citation>
    <scope>NUCLEOTIDE SEQUENCE [LARGE SCALE GENOMIC DNA]</scope>
    <source>
        <strain evidence="5 6">DSM 100277</strain>
    </source>
</reference>
<keyword evidence="6" id="KW-1185">Reference proteome</keyword>
<dbReference type="Gene3D" id="3.30.420.10">
    <property type="entry name" value="Ribonuclease H-like superfamily/Ribonuclease H"/>
    <property type="match status" value="1"/>
</dbReference>
<dbReference type="InterPro" id="IPR036397">
    <property type="entry name" value="RNaseH_sf"/>
</dbReference>
<dbReference type="Proteomes" id="UP000243451">
    <property type="component" value="Unassembled WGS sequence"/>
</dbReference>